<feature type="transmembrane region" description="Helical" evidence="1">
    <location>
        <begin position="183"/>
        <end position="206"/>
    </location>
</feature>
<dbReference type="SUPFAM" id="SSF81342">
    <property type="entry name" value="Transmembrane di-heme cytochromes"/>
    <property type="match status" value="1"/>
</dbReference>
<sequence length="307" mass="34705">MTGFRQSRWFALVWVVPAALVLAVAVVVVARWLREMPDVAAWVAQYPGQSTLPDGAPVGIPAWVGWQHFLNSFFLLLIVRTGWQLRTQKRPTVFWTRKNDGLIRTKNPPTRLTLTSWFHLSLDAVWVLNGVVFVVLLFATGQWVRLVPTHWDVIPNAISAGLQYASLEWPVENSWVNYNALQLLTYFVTVFIAAPLAIVTGLRLSPLWSARFRRFDRIVPFAVTKKVHFWVMLWFVGFTIVHVFLVFTTGALRNLSHMYASSEDAGWLGFAIFCVSLVVMIVAWVAARPSVLKAIASLGGTVISRER</sequence>
<keyword evidence="3" id="KW-1185">Reference proteome</keyword>
<dbReference type="RefSeq" id="WP_322133815.1">
    <property type="nucleotide sequence ID" value="NZ_CP085036.1"/>
</dbReference>
<feature type="transmembrane region" description="Helical" evidence="1">
    <location>
        <begin position="12"/>
        <end position="33"/>
    </location>
</feature>
<reference evidence="2 3" key="1">
    <citation type="submission" date="2023-04" db="EMBL/GenBank/DDBJ databases">
        <title>Genome Encyclopedia of Bacteria and Archaea VI: Functional Genomics of Type Strains.</title>
        <authorList>
            <person name="Whitman W."/>
        </authorList>
    </citation>
    <scope>NUCLEOTIDE SEQUENCE [LARGE SCALE GENOMIC DNA]</scope>
    <source>
        <strain evidence="2 3">SG_E_30_P1</strain>
    </source>
</reference>
<protein>
    <submittedName>
        <fullName evidence="2">Thiosulfate reductase cytochrome b subunit</fullName>
    </submittedName>
</protein>
<dbReference type="InterPro" id="IPR016174">
    <property type="entry name" value="Di-haem_cyt_TM"/>
</dbReference>
<organism evidence="2 3">
    <name type="scientific">Antiquaquibacter oligotrophicus</name>
    <dbReference type="NCBI Taxonomy" id="2880260"/>
    <lineage>
        <taxon>Bacteria</taxon>
        <taxon>Bacillati</taxon>
        <taxon>Actinomycetota</taxon>
        <taxon>Actinomycetes</taxon>
        <taxon>Micrococcales</taxon>
        <taxon>Microbacteriaceae</taxon>
        <taxon>Antiquaquibacter</taxon>
    </lineage>
</organism>
<evidence type="ECO:0000313" key="3">
    <source>
        <dbReference type="Proteomes" id="UP001160142"/>
    </source>
</evidence>
<feature type="transmembrane region" description="Helical" evidence="1">
    <location>
        <begin position="60"/>
        <end position="79"/>
    </location>
</feature>
<evidence type="ECO:0000313" key="2">
    <source>
        <dbReference type="EMBL" id="MDH6181502.1"/>
    </source>
</evidence>
<keyword evidence="1" id="KW-0812">Transmembrane</keyword>
<comment type="caution">
    <text evidence="2">The sequence shown here is derived from an EMBL/GenBank/DDBJ whole genome shotgun (WGS) entry which is preliminary data.</text>
</comment>
<dbReference type="Proteomes" id="UP001160142">
    <property type="component" value="Unassembled WGS sequence"/>
</dbReference>
<gene>
    <name evidence="2" type="ORF">M2152_001684</name>
</gene>
<proteinExistence type="predicted"/>
<name>A0ABT6KQN1_9MICO</name>
<evidence type="ECO:0000256" key="1">
    <source>
        <dbReference type="SAM" id="Phobius"/>
    </source>
</evidence>
<keyword evidence="1" id="KW-0472">Membrane</keyword>
<keyword evidence="1" id="KW-1133">Transmembrane helix</keyword>
<accession>A0ABT6KQN1</accession>
<feature type="transmembrane region" description="Helical" evidence="1">
    <location>
        <begin position="267"/>
        <end position="287"/>
    </location>
</feature>
<feature type="transmembrane region" description="Helical" evidence="1">
    <location>
        <begin position="124"/>
        <end position="144"/>
    </location>
</feature>
<dbReference type="EMBL" id="JARXVQ010000001">
    <property type="protein sequence ID" value="MDH6181502.1"/>
    <property type="molecule type" value="Genomic_DNA"/>
</dbReference>
<dbReference type="Gene3D" id="1.20.950.20">
    <property type="entry name" value="Transmembrane di-heme cytochromes, Chain C"/>
    <property type="match status" value="1"/>
</dbReference>
<feature type="transmembrane region" description="Helical" evidence="1">
    <location>
        <begin position="227"/>
        <end position="247"/>
    </location>
</feature>